<dbReference type="EMBL" id="MT142638">
    <property type="protein sequence ID" value="QJA86492.1"/>
    <property type="molecule type" value="Genomic_DNA"/>
</dbReference>
<dbReference type="PANTHER" id="PTHR30478:SF0">
    <property type="entry name" value="BETA SLIDING CLAMP"/>
    <property type="match status" value="1"/>
</dbReference>
<dbReference type="AlphaFoldDB" id="A0A6M3KXV3"/>
<dbReference type="InterPro" id="IPR001001">
    <property type="entry name" value="DNA_polIII_beta"/>
</dbReference>
<sequence length="341" mass="37003">MKVNKQTFKQVLGKLKPALSKNHVIKESGQIIFEGGYLIAFDGETAIHLPFKSDFKGVGVSADKLLPLVDKSAGSEITLEAEGGVVKFKCGRVKAELSTVSIAPLDVTGGLHEIEWVGLPEGFLKAIKFCSLSASKDISKGMLCSVRVESDRLVATDAYRLTVQKLKQAIDIERVVYIPSFKIADVITFAPTKFDIGKASMHFSTGAGEVITISAIEPQGVYPDFEAILKDCKGDSITLPKDALIRTIERAEIFAEEIPGNSKWHTLNIEIGGGKLICRGEGGEGKIEEGIRVEDKAFETSFKINSAFFKEALSMCNTMVDSENKVLFKGVGLSHIICKVV</sequence>
<evidence type="ECO:0000256" key="1">
    <source>
        <dbReference type="ARBA" id="ARBA00023125"/>
    </source>
</evidence>
<gene>
    <name evidence="2" type="ORF">MM415B02064_0009</name>
</gene>
<dbReference type="Gene3D" id="3.70.10.10">
    <property type="match status" value="1"/>
</dbReference>
<dbReference type="GO" id="GO:0006271">
    <property type="term" value="P:DNA strand elongation involved in DNA replication"/>
    <property type="evidence" value="ECO:0007669"/>
    <property type="project" value="TreeGrafter"/>
</dbReference>
<reference evidence="2" key="1">
    <citation type="submission" date="2020-03" db="EMBL/GenBank/DDBJ databases">
        <title>The deep terrestrial virosphere.</title>
        <authorList>
            <person name="Holmfeldt K."/>
            <person name="Nilsson E."/>
            <person name="Simone D."/>
            <person name="Lopez-Fernandez M."/>
            <person name="Wu X."/>
            <person name="de Brujin I."/>
            <person name="Lundin D."/>
            <person name="Andersson A."/>
            <person name="Bertilsson S."/>
            <person name="Dopson M."/>
        </authorList>
    </citation>
    <scope>NUCLEOTIDE SEQUENCE</scope>
    <source>
        <strain evidence="2">MM415B02064</strain>
    </source>
</reference>
<evidence type="ECO:0000313" key="2">
    <source>
        <dbReference type="EMBL" id="QJA86492.1"/>
    </source>
</evidence>
<protein>
    <submittedName>
        <fullName evidence="2">Putative DNA polymerase</fullName>
    </submittedName>
</protein>
<accession>A0A6M3KXV3</accession>
<dbReference type="GO" id="GO:0003677">
    <property type="term" value="F:DNA binding"/>
    <property type="evidence" value="ECO:0007669"/>
    <property type="project" value="UniProtKB-KW"/>
</dbReference>
<name>A0A6M3KXV3_9ZZZZ</name>
<organism evidence="2">
    <name type="scientific">viral metagenome</name>
    <dbReference type="NCBI Taxonomy" id="1070528"/>
    <lineage>
        <taxon>unclassified sequences</taxon>
        <taxon>metagenomes</taxon>
        <taxon>organismal metagenomes</taxon>
    </lineage>
</organism>
<dbReference type="PANTHER" id="PTHR30478">
    <property type="entry name" value="DNA POLYMERASE III SUBUNIT BETA"/>
    <property type="match status" value="1"/>
</dbReference>
<dbReference type="SMART" id="SM00480">
    <property type="entry name" value="POL3Bc"/>
    <property type="match status" value="1"/>
</dbReference>
<proteinExistence type="predicted"/>
<dbReference type="Gene3D" id="3.10.150.10">
    <property type="entry name" value="DNA Polymerase III, subunit A, domain 2"/>
    <property type="match status" value="1"/>
</dbReference>
<keyword evidence="1" id="KW-0238">DNA-binding</keyword>
<dbReference type="GO" id="GO:0009360">
    <property type="term" value="C:DNA polymerase III complex"/>
    <property type="evidence" value="ECO:0007669"/>
    <property type="project" value="InterPro"/>
</dbReference>